<reference evidence="7" key="2">
    <citation type="submission" date="2023-06" db="EMBL/GenBank/DDBJ databases">
        <authorList>
            <consortium name="Lawrence Berkeley National Laboratory"/>
            <person name="Haridas S."/>
            <person name="Hensen N."/>
            <person name="Bonometti L."/>
            <person name="Westerberg I."/>
            <person name="Brannstrom I.O."/>
            <person name="Guillou S."/>
            <person name="Cros-Aarteil S."/>
            <person name="Calhoun S."/>
            <person name="Kuo A."/>
            <person name="Mondo S."/>
            <person name="Pangilinan J."/>
            <person name="Riley R."/>
            <person name="Labutti K."/>
            <person name="Andreopoulos B."/>
            <person name="Lipzen A."/>
            <person name="Chen C."/>
            <person name="Yanf M."/>
            <person name="Daum C."/>
            <person name="Ng V."/>
            <person name="Clum A."/>
            <person name="Steindorff A."/>
            <person name="Ohm R."/>
            <person name="Martin F."/>
            <person name="Silar P."/>
            <person name="Natvig D."/>
            <person name="Lalanne C."/>
            <person name="Gautier V."/>
            <person name="Ament-Velasquez S.L."/>
            <person name="Kruys A."/>
            <person name="Hutchinson M.I."/>
            <person name="Powell A.J."/>
            <person name="Barry K."/>
            <person name="Miller A.N."/>
            <person name="Grigoriev I.V."/>
            <person name="Debuchy R."/>
            <person name="Gladieux P."/>
            <person name="Thoren M.H."/>
            <person name="Johannesson H."/>
        </authorList>
    </citation>
    <scope>NUCLEOTIDE SEQUENCE</scope>
    <source>
        <strain evidence="7">CBS 118394</strain>
    </source>
</reference>
<feature type="transmembrane region" description="Helical" evidence="6">
    <location>
        <begin position="54"/>
        <end position="76"/>
    </location>
</feature>
<dbReference type="AlphaFoldDB" id="A0AAE0I142"/>
<name>A0AAE0I142_9PEZI</name>
<feature type="transmembrane region" description="Helical" evidence="6">
    <location>
        <begin position="165"/>
        <end position="187"/>
    </location>
</feature>
<evidence type="ECO:0000256" key="3">
    <source>
        <dbReference type="ARBA" id="ARBA00022989"/>
    </source>
</evidence>
<organism evidence="7 8">
    <name type="scientific">Apodospora peruviana</name>
    <dbReference type="NCBI Taxonomy" id="516989"/>
    <lineage>
        <taxon>Eukaryota</taxon>
        <taxon>Fungi</taxon>
        <taxon>Dikarya</taxon>
        <taxon>Ascomycota</taxon>
        <taxon>Pezizomycotina</taxon>
        <taxon>Sordariomycetes</taxon>
        <taxon>Sordariomycetidae</taxon>
        <taxon>Sordariales</taxon>
        <taxon>Lasiosphaeriaceae</taxon>
        <taxon>Apodospora</taxon>
    </lineage>
</organism>
<dbReference type="GO" id="GO:0000324">
    <property type="term" value="C:fungal-type vacuole"/>
    <property type="evidence" value="ECO:0007669"/>
    <property type="project" value="TreeGrafter"/>
</dbReference>
<feature type="transmembrane region" description="Helical" evidence="6">
    <location>
        <begin position="88"/>
        <end position="114"/>
    </location>
</feature>
<dbReference type="Pfam" id="PF04479">
    <property type="entry name" value="RTA1"/>
    <property type="match status" value="1"/>
</dbReference>
<feature type="region of interest" description="Disordered" evidence="5">
    <location>
        <begin position="316"/>
        <end position="349"/>
    </location>
</feature>
<feature type="transmembrane region" description="Helical" evidence="6">
    <location>
        <begin position="126"/>
        <end position="145"/>
    </location>
</feature>
<dbReference type="InterPro" id="IPR007568">
    <property type="entry name" value="RTA1"/>
</dbReference>
<protein>
    <submittedName>
        <fullName evidence="7">RTA1 like protein-domain-containing protein</fullName>
    </submittedName>
</protein>
<dbReference type="GO" id="GO:0005886">
    <property type="term" value="C:plasma membrane"/>
    <property type="evidence" value="ECO:0007669"/>
    <property type="project" value="TreeGrafter"/>
</dbReference>
<comment type="subcellular location">
    <subcellularLocation>
        <location evidence="1">Membrane</location>
        <topology evidence="1">Multi-pass membrane protein</topology>
    </subcellularLocation>
</comment>
<feature type="transmembrane region" description="Helical" evidence="6">
    <location>
        <begin position="24"/>
        <end position="42"/>
    </location>
</feature>
<dbReference type="EMBL" id="JAUEDM010000005">
    <property type="protein sequence ID" value="KAK3316678.1"/>
    <property type="molecule type" value="Genomic_DNA"/>
</dbReference>
<feature type="transmembrane region" description="Helical" evidence="6">
    <location>
        <begin position="213"/>
        <end position="237"/>
    </location>
</feature>
<keyword evidence="2 6" id="KW-0812">Transmembrane</keyword>
<reference evidence="7" key="1">
    <citation type="journal article" date="2023" name="Mol. Phylogenet. Evol.">
        <title>Genome-scale phylogeny and comparative genomics of the fungal order Sordariales.</title>
        <authorList>
            <person name="Hensen N."/>
            <person name="Bonometti L."/>
            <person name="Westerberg I."/>
            <person name="Brannstrom I.O."/>
            <person name="Guillou S."/>
            <person name="Cros-Aarteil S."/>
            <person name="Calhoun S."/>
            <person name="Haridas S."/>
            <person name="Kuo A."/>
            <person name="Mondo S."/>
            <person name="Pangilinan J."/>
            <person name="Riley R."/>
            <person name="LaButti K."/>
            <person name="Andreopoulos B."/>
            <person name="Lipzen A."/>
            <person name="Chen C."/>
            <person name="Yan M."/>
            <person name="Daum C."/>
            <person name="Ng V."/>
            <person name="Clum A."/>
            <person name="Steindorff A."/>
            <person name="Ohm R.A."/>
            <person name="Martin F."/>
            <person name="Silar P."/>
            <person name="Natvig D.O."/>
            <person name="Lalanne C."/>
            <person name="Gautier V."/>
            <person name="Ament-Velasquez S.L."/>
            <person name="Kruys A."/>
            <person name="Hutchinson M.I."/>
            <person name="Powell A.J."/>
            <person name="Barry K."/>
            <person name="Miller A.N."/>
            <person name="Grigoriev I.V."/>
            <person name="Debuchy R."/>
            <person name="Gladieux P."/>
            <person name="Hiltunen Thoren M."/>
            <person name="Johannesson H."/>
        </authorList>
    </citation>
    <scope>NUCLEOTIDE SEQUENCE</scope>
    <source>
        <strain evidence="7">CBS 118394</strain>
    </source>
</reference>
<evidence type="ECO:0000256" key="5">
    <source>
        <dbReference type="SAM" id="MobiDB-lite"/>
    </source>
</evidence>
<sequence>MATVTRDCTADTCPVTGGFLSYPAGPAGSAFMVAAFAALIPVNLYTGVRYRTPLYVSLIIVGLLLEIVGHVGKILLHADVASPTYFSVYMVGTLWGPTFTSAAIFTILPHVMVIYGPEFRLISHPIYLNMFFLIFDIFALAFQSVGAVFTSNGTTASEMSQGLNILLAGLAMQVASLVAFGAIYWYFRLRLKRRRYIYDPKFAVIFLSSKFKVLLLGVQVAAMLLLLRAIIRIAAFSGGLVGVLAQSEVVSYVFDDTPVLLACIILSAFPVGKAFGSSWDDTTPGPLTRNGCTPSAIRLPRRSPRLLSVRNRVISQPYPTTSSSLPQPSPRPYTHIGRPPVPPINPPNPRPVYQRPAYDLSPAAVVPFMAPEHSPSASLSPIDRKKKIWASPPTPQLVNPNSLWS</sequence>
<dbReference type="PANTHER" id="PTHR31465">
    <property type="entry name" value="PROTEIN RTA1-RELATED"/>
    <property type="match status" value="1"/>
</dbReference>
<evidence type="ECO:0000256" key="6">
    <source>
        <dbReference type="SAM" id="Phobius"/>
    </source>
</evidence>
<feature type="compositionally biased region" description="Pro residues" evidence="5">
    <location>
        <begin position="339"/>
        <end position="349"/>
    </location>
</feature>
<feature type="compositionally biased region" description="Low complexity" evidence="5">
    <location>
        <begin position="316"/>
        <end position="326"/>
    </location>
</feature>
<proteinExistence type="predicted"/>
<evidence type="ECO:0000313" key="7">
    <source>
        <dbReference type="EMBL" id="KAK3316678.1"/>
    </source>
</evidence>
<dbReference type="Proteomes" id="UP001283341">
    <property type="component" value="Unassembled WGS sequence"/>
</dbReference>
<evidence type="ECO:0000256" key="1">
    <source>
        <dbReference type="ARBA" id="ARBA00004141"/>
    </source>
</evidence>
<dbReference type="PANTHER" id="PTHR31465:SF9">
    <property type="entry name" value="SPHINGOID LONG-CHAIN BASE TRANSPORTER RSB1"/>
    <property type="match status" value="1"/>
</dbReference>
<comment type="caution">
    <text evidence="7">The sequence shown here is derived from an EMBL/GenBank/DDBJ whole genome shotgun (WGS) entry which is preliminary data.</text>
</comment>
<accession>A0AAE0I142</accession>
<keyword evidence="3 6" id="KW-1133">Transmembrane helix</keyword>
<keyword evidence="8" id="KW-1185">Reference proteome</keyword>
<gene>
    <name evidence="7" type="ORF">B0H66DRAFT_534923</name>
</gene>
<evidence type="ECO:0000313" key="8">
    <source>
        <dbReference type="Proteomes" id="UP001283341"/>
    </source>
</evidence>
<evidence type="ECO:0000256" key="4">
    <source>
        <dbReference type="ARBA" id="ARBA00023136"/>
    </source>
</evidence>
<evidence type="ECO:0000256" key="2">
    <source>
        <dbReference type="ARBA" id="ARBA00022692"/>
    </source>
</evidence>
<keyword evidence="4 6" id="KW-0472">Membrane</keyword>